<protein>
    <submittedName>
        <fullName evidence="2">Uncharacterized protein</fullName>
    </submittedName>
</protein>
<accession>A0A6A6VD27</accession>
<proteinExistence type="predicted"/>
<reference evidence="2" key="1">
    <citation type="journal article" date="2020" name="Stud. Mycol.">
        <title>101 Dothideomycetes genomes: a test case for predicting lifestyles and emergence of pathogens.</title>
        <authorList>
            <person name="Haridas S."/>
            <person name="Albert R."/>
            <person name="Binder M."/>
            <person name="Bloem J."/>
            <person name="Labutti K."/>
            <person name="Salamov A."/>
            <person name="Andreopoulos B."/>
            <person name="Baker S."/>
            <person name="Barry K."/>
            <person name="Bills G."/>
            <person name="Bluhm B."/>
            <person name="Cannon C."/>
            <person name="Castanera R."/>
            <person name="Culley D."/>
            <person name="Daum C."/>
            <person name="Ezra D."/>
            <person name="Gonzalez J."/>
            <person name="Henrissat B."/>
            <person name="Kuo A."/>
            <person name="Liang C."/>
            <person name="Lipzen A."/>
            <person name="Lutzoni F."/>
            <person name="Magnuson J."/>
            <person name="Mondo S."/>
            <person name="Nolan M."/>
            <person name="Ohm R."/>
            <person name="Pangilinan J."/>
            <person name="Park H.-J."/>
            <person name="Ramirez L."/>
            <person name="Alfaro M."/>
            <person name="Sun H."/>
            <person name="Tritt A."/>
            <person name="Yoshinaga Y."/>
            <person name="Zwiers L.-H."/>
            <person name="Turgeon B."/>
            <person name="Goodwin S."/>
            <person name="Spatafora J."/>
            <person name="Crous P."/>
            <person name="Grigoriev I."/>
        </authorList>
    </citation>
    <scope>NUCLEOTIDE SEQUENCE</scope>
    <source>
        <strain evidence="2">CBS 119925</strain>
    </source>
</reference>
<evidence type="ECO:0000313" key="2">
    <source>
        <dbReference type="EMBL" id="KAF2747614.1"/>
    </source>
</evidence>
<dbReference type="AlphaFoldDB" id="A0A6A6VD27"/>
<feature type="region of interest" description="Disordered" evidence="1">
    <location>
        <begin position="1"/>
        <end position="145"/>
    </location>
</feature>
<gene>
    <name evidence="2" type="ORF">M011DRAFT_526198</name>
</gene>
<name>A0A6A6VD27_9PLEO</name>
<feature type="compositionally biased region" description="Pro residues" evidence="1">
    <location>
        <begin position="54"/>
        <end position="79"/>
    </location>
</feature>
<feature type="compositionally biased region" description="Polar residues" evidence="1">
    <location>
        <begin position="20"/>
        <end position="46"/>
    </location>
</feature>
<dbReference type="EMBL" id="MU006572">
    <property type="protein sequence ID" value="KAF2747614.1"/>
    <property type="molecule type" value="Genomic_DNA"/>
</dbReference>
<dbReference type="Proteomes" id="UP000799440">
    <property type="component" value="Unassembled WGS sequence"/>
</dbReference>
<sequence>MQRTYEAPNDSSQQHRRRQMQAQTTHPPPSILSQPSQVHASQPTRMPQTQTTYPHPPPPPSLPCPPPTMPRSPATPEPVSPSSEQRLRRRHRTLAHERTKSERRHRRRARDHERTDTKSERRRRRRTRDSPPSPLPPSVDIQVHTENPPQPLTIQTIHPVYPAMLGGPAHLRSTKLQYKEGVGYAVVCSWVRVDGRGFPILRPRLEF</sequence>
<feature type="compositionally biased region" description="Basic and acidic residues" evidence="1">
    <location>
        <begin position="110"/>
        <end position="119"/>
    </location>
</feature>
<evidence type="ECO:0000256" key="1">
    <source>
        <dbReference type="SAM" id="MobiDB-lite"/>
    </source>
</evidence>
<organism evidence="2 3">
    <name type="scientific">Sporormia fimetaria CBS 119925</name>
    <dbReference type="NCBI Taxonomy" id="1340428"/>
    <lineage>
        <taxon>Eukaryota</taxon>
        <taxon>Fungi</taxon>
        <taxon>Dikarya</taxon>
        <taxon>Ascomycota</taxon>
        <taxon>Pezizomycotina</taxon>
        <taxon>Dothideomycetes</taxon>
        <taxon>Pleosporomycetidae</taxon>
        <taxon>Pleosporales</taxon>
        <taxon>Sporormiaceae</taxon>
        <taxon>Sporormia</taxon>
    </lineage>
</organism>
<keyword evidence="3" id="KW-1185">Reference proteome</keyword>
<evidence type="ECO:0000313" key="3">
    <source>
        <dbReference type="Proteomes" id="UP000799440"/>
    </source>
</evidence>